<protein>
    <submittedName>
        <fullName evidence="1">Uncharacterized protein</fullName>
    </submittedName>
</protein>
<evidence type="ECO:0000313" key="1">
    <source>
        <dbReference type="EMBL" id="EDP10329.1"/>
    </source>
</evidence>
<gene>
    <name evidence="1" type="ORF">EUBDOL_02347</name>
</gene>
<reference evidence="1 2" key="2">
    <citation type="submission" date="2007-09" db="EMBL/GenBank/DDBJ databases">
        <authorList>
            <person name="Fulton L."/>
            <person name="Clifton S."/>
            <person name="Fulton B."/>
            <person name="Xu J."/>
            <person name="Minx P."/>
            <person name="Pepin K.H."/>
            <person name="Johnson M."/>
            <person name="Thiruvilangam P."/>
            <person name="Bhonagiri V."/>
            <person name="Nash W.E."/>
            <person name="Mardis E.R."/>
            <person name="Wilson R.K."/>
        </authorList>
    </citation>
    <scope>NUCLEOTIDE SEQUENCE [LARGE SCALE GENOMIC DNA]</scope>
    <source>
        <strain evidence="1 2">DSM 3991</strain>
    </source>
</reference>
<proteinExistence type="predicted"/>
<organism evidence="1 2">
    <name type="scientific">Amedibacillus dolichus DSM 3991</name>
    <dbReference type="NCBI Taxonomy" id="428127"/>
    <lineage>
        <taxon>Bacteria</taxon>
        <taxon>Bacillati</taxon>
        <taxon>Bacillota</taxon>
        <taxon>Erysipelotrichia</taxon>
        <taxon>Erysipelotrichales</taxon>
        <taxon>Erysipelotrichaceae</taxon>
        <taxon>Amedibacillus</taxon>
    </lineage>
</organism>
<dbReference type="STRING" id="428127.EUBDOL_02347"/>
<reference evidence="1 2" key="1">
    <citation type="submission" date="2007-09" db="EMBL/GenBank/DDBJ databases">
        <title>Draft genome sequence of Eubacterium dolichum (DSM 3991).</title>
        <authorList>
            <person name="Sudarsanam P."/>
            <person name="Ley R."/>
            <person name="Guruge J."/>
            <person name="Turnbaugh P.J."/>
            <person name="Mahowald M."/>
            <person name="Liep D."/>
            <person name="Gordon J."/>
        </authorList>
    </citation>
    <scope>NUCLEOTIDE SEQUENCE [LARGE SCALE GENOMIC DNA]</scope>
    <source>
        <strain evidence="1 2">DSM 3991</strain>
    </source>
</reference>
<dbReference type="Proteomes" id="UP000004090">
    <property type="component" value="Unassembled WGS sequence"/>
</dbReference>
<dbReference type="EMBL" id="ABAW02000025">
    <property type="protein sequence ID" value="EDP10329.1"/>
    <property type="molecule type" value="Genomic_DNA"/>
</dbReference>
<dbReference type="HOGENOM" id="CLU_1400645_0_0_9"/>
<accession>A8RFT1</accession>
<dbReference type="AlphaFoldDB" id="A8RFT1"/>
<evidence type="ECO:0000313" key="2">
    <source>
        <dbReference type="Proteomes" id="UP000004090"/>
    </source>
</evidence>
<sequence length="194" mass="22260">MTMEKSEILSLMNKYIMSIEFSEKDQATTIMNLLSTKQTSPLSLNAKIEKECIVFFGKVFVENKISITFSSLGKVNVSAYSRILPTKGAGFSFPTNTYFICLTLETKKGLKLSFESRDYEKLKIFLKQCKAYDIPINDFSTDLSSLILTKDGKEIDAVLNKNWESLAEEHNLKSLRNDYRNEIGFKHDKYDEKI</sequence>
<name>A8RFT1_9FIRM</name>
<comment type="caution">
    <text evidence="1">The sequence shown here is derived from an EMBL/GenBank/DDBJ whole genome shotgun (WGS) entry which is preliminary data.</text>
</comment>